<organism evidence="2 3">
    <name type="scientific">Triangularia setosa</name>
    <dbReference type="NCBI Taxonomy" id="2587417"/>
    <lineage>
        <taxon>Eukaryota</taxon>
        <taxon>Fungi</taxon>
        <taxon>Dikarya</taxon>
        <taxon>Ascomycota</taxon>
        <taxon>Pezizomycotina</taxon>
        <taxon>Sordariomycetes</taxon>
        <taxon>Sordariomycetidae</taxon>
        <taxon>Sordariales</taxon>
        <taxon>Podosporaceae</taxon>
        <taxon>Triangularia</taxon>
    </lineage>
</organism>
<reference evidence="2" key="1">
    <citation type="journal article" date="2023" name="Mol. Phylogenet. Evol.">
        <title>Genome-scale phylogeny and comparative genomics of the fungal order Sordariales.</title>
        <authorList>
            <person name="Hensen N."/>
            <person name="Bonometti L."/>
            <person name="Westerberg I."/>
            <person name="Brannstrom I.O."/>
            <person name="Guillou S."/>
            <person name="Cros-Aarteil S."/>
            <person name="Calhoun S."/>
            <person name="Haridas S."/>
            <person name="Kuo A."/>
            <person name="Mondo S."/>
            <person name="Pangilinan J."/>
            <person name="Riley R."/>
            <person name="LaButti K."/>
            <person name="Andreopoulos B."/>
            <person name="Lipzen A."/>
            <person name="Chen C."/>
            <person name="Yan M."/>
            <person name="Daum C."/>
            <person name="Ng V."/>
            <person name="Clum A."/>
            <person name="Steindorff A."/>
            <person name="Ohm R.A."/>
            <person name="Martin F."/>
            <person name="Silar P."/>
            <person name="Natvig D.O."/>
            <person name="Lalanne C."/>
            <person name="Gautier V."/>
            <person name="Ament-Velasquez S.L."/>
            <person name="Kruys A."/>
            <person name="Hutchinson M.I."/>
            <person name="Powell A.J."/>
            <person name="Barry K."/>
            <person name="Miller A.N."/>
            <person name="Grigoriev I.V."/>
            <person name="Debuchy R."/>
            <person name="Gladieux P."/>
            <person name="Hiltunen Thoren M."/>
            <person name="Johannesson H."/>
        </authorList>
    </citation>
    <scope>NUCLEOTIDE SEQUENCE</scope>
    <source>
        <strain evidence="2">CBS 892.96</strain>
    </source>
</reference>
<evidence type="ECO:0000256" key="1">
    <source>
        <dbReference type="SAM" id="MobiDB-lite"/>
    </source>
</evidence>
<keyword evidence="3" id="KW-1185">Reference proteome</keyword>
<feature type="region of interest" description="Disordered" evidence="1">
    <location>
        <begin position="259"/>
        <end position="288"/>
    </location>
</feature>
<comment type="caution">
    <text evidence="2">The sequence shown here is derived from an EMBL/GenBank/DDBJ whole genome shotgun (WGS) entry which is preliminary data.</text>
</comment>
<dbReference type="Proteomes" id="UP001302321">
    <property type="component" value="Unassembled WGS sequence"/>
</dbReference>
<dbReference type="AlphaFoldDB" id="A0AAN6VYD2"/>
<feature type="compositionally biased region" description="Pro residues" evidence="1">
    <location>
        <begin position="274"/>
        <end position="283"/>
    </location>
</feature>
<accession>A0AAN6VYD2</accession>
<evidence type="ECO:0000313" key="3">
    <source>
        <dbReference type="Proteomes" id="UP001302321"/>
    </source>
</evidence>
<evidence type="ECO:0000313" key="2">
    <source>
        <dbReference type="EMBL" id="KAK4172064.1"/>
    </source>
</evidence>
<reference evidence="2" key="2">
    <citation type="submission" date="2023-05" db="EMBL/GenBank/DDBJ databases">
        <authorList>
            <consortium name="Lawrence Berkeley National Laboratory"/>
            <person name="Steindorff A."/>
            <person name="Hensen N."/>
            <person name="Bonometti L."/>
            <person name="Westerberg I."/>
            <person name="Brannstrom I.O."/>
            <person name="Guillou S."/>
            <person name="Cros-Aarteil S."/>
            <person name="Calhoun S."/>
            <person name="Haridas S."/>
            <person name="Kuo A."/>
            <person name="Mondo S."/>
            <person name="Pangilinan J."/>
            <person name="Riley R."/>
            <person name="Labutti K."/>
            <person name="Andreopoulos B."/>
            <person name="Lipzen A."/>
            <person name="Chen C."/>
            <person name="Yanf M."/>
            <person name="Daum C."/>
            <person name="Ng V."/>
            <person name="Clum A."/>
            <person name="Ohm R."/>
            <person name="Martin F."/>
            <person name="Silar P."/>
            <person name="Natvig D."/>
            <person name="Lalanne C."/>
            <person name="Gautier V."/>
            <person name="Ament-Velasquez S.L."/>
            <person name="Kruys A."/>
            <person name="Hutchinson M.I."/>
            <person name="Powell A.J."/>
            <person name="Barry K."/>
            <person name="Miller A.N."/>
            <person name="Grigoriev I.V."/>
            <person name="Debuchy R."/>
            <person name="Gladieux P."/>
            <person name="Thoren M.H."/>
            <person name="Johannesson H."/>
        </authorList>
    </citation>
    <scope>NUCLEOTIDE SEQUENCE</scope>
    <source>
        <strain evidence="2">CBS 892.96</strain>
    </source>
</reference>
<name>A0AAN6VYD2_9PEZI</name>
<dbReference type="EMBL" id="MU866469">
    <property type="protein sequence ID" value="KAK4172064.1"/>
    <property type="molecule type" value="Genomic_DNA"/>
</dbReference>
<protein>
    <submittedName>
        <fullName evidence="2">Uncharacterized protein</fullName>
    </submittedName>
</protein>
<gene>
    <name evidence="2" type="ORF">QBC36DRAFT_364002</name>
</gene>
<sequence>MANAASDASLGGAGHPRSDSNFRVKIECESECVWRRQASSKLIGPAFCFPFDWGLLPISSRSAGVGNATPHSAGADVAELPVDATAMPFAPRPKDARRAFYVVELERRSRDCERNSVVHSRSALRSRVYNQMEIIAFPCARAVALSQAKTAVCHSLTVRTAPSGAVRRKRGRVQFPENQSTAGGGRWGRCQKLADTADTADRQTKLTVCRTAEWMQVPDRGIEYSPLPKLNELPRVEQRQTRHMNVEGYEELPYLMDNTAPSSPAGPVRKTPNPIAPPTPTGPAPSATTRTFATFTLLGPLLPIFLMLRQAQLVPIRASRGPVFRLPEMRPSLMSARALSLQVPLHSPLGTLGSGQETSLAFIPLHPPILAP</sequence>
<proteinExistence type="predicted"/>